<dbReference type="OMA" id="KEYIPKW"/>
<evidence type="ECO:0000313" key="3">
    <source>
        <dbReference type="Proteomes" id="UP000265080"/>
    </source>
</evidence>
<reference evidence="2 3" key="1">
    <citation type="submission" date="2018-03" db="EMBL/GenBank/DDBJ databases">
        <title>Finding Nemo's genes: A chromosome-scale reference assembly of the genome of the orange clownfish Amphiprion percula.</title>
        <authorList>
            <person name="Lehmann R."/>
        </authorList>
    </citation>
    <scope>NUCLEOTIDE SEQUENCE</scope>
</reference>
<keyword evidence="3" id="KW-1185">Reference proteome</keyword>
<proteinExistence type="predicted"/>
<dbReference type="Pfam" id="PF15134">
    <property type="entry name" value="CEP15-like"/>
    <property type="match status" value="1"/>
</dbReference>
<reference evidence="2" key="2">
    <citation type="submission" date="2025-08" db="UniProtKB">
        <authorList>
            <consortium name="Ensembl"/>
        </authorList>
    </citation>
    <scope>IDENTIFICATION</scope>
</reference>
<dbReference type="InterPro" id="IPR028006">
    <property type="entry name" value="CEP15-like"/>
</dbReference>
<dbReference type="Proteomes" id="UP000265080">
    <property type="component" value="Chromosome 6"/>
</dbReference>
<dbReference type="PANTHER" id="PTHR14286:SF2">
    <property type="entry name" value="CENTROSOMAL PROTEIN 15 KDA"/>
    <property type="match status" value="1"/>
</dbReference>
<dbReference type="GeneTree" id="ENSGT00390000005214"/>
<accession>A0A3P8UAB9</accession>
<dbReference type="STRING" id="161767.ENSAPEP00000033781"/>
<evidence type="ECO:0000256" key="1">
    <source>
        <dbReference type="SAM" id="MobiDB-lite"/>
    </source>
</evidence>
<evidence type="ECO:0000313" key="2">
    <source>
        <dbReference type="Ensembl" id="ENSAPEP00000033781.1"/>
    </source>
</evidence>
<sequence length="140" mass="16080">MCASVAEHVRFIEKHEQILGRRAELLEQMKVHRDFLNIQRTEHVKQCEAAGSRNASLLQDLQKIEDRLKGRQLPHRNLLALEAMYWASVEEFLPAWENFLLGKGPHPTDISGPPPRRAKQKPGTAKNQDLPPHPKLRTAR</sequence>
<dbReference type="AlphaFoldDB" id="A0A3P8UAB9"/>
<dbReference type="Ensembl" id="ENSAPET00000034663.1">
    <property type="protein sequence ID" value="ENSAPEP00000033781.1"/>
    <property type="gene ID" value="ENSAPEG00000024010.1"/>
</dbReference>
<dbReference type="PANTHER" id="PTHR14286">
    <property type="entry name" value="GENE, 49355-RELATED"/>
    <property type="match status" value="1"/>
</dbReference>
<reference evidence="2" key="3">
    <citation type="submission" date="2025-09" db="UniProtKB">
        <authorList>
            <consortium name="Ensembl"/>
        </authorList>
    </citation>
    <scope>IDENTIFICATION</scope>
</reference>
<feature type="region of interest" description="Disordered" evidence="1">
    <location>
        <begin position="103"/>
        <end position="140"/>
    </location>
</feature>
<protein>
    <submittedName>
        <fullName evidence="2">Uncharacterized protein</fullName>
    </submittedName>
</protein>
<name>A0A3P8UAB9_AMPPE</name>
<organism evidence="2 3">
    <name type="scientific">Amphiprion percula</name>
    <name type="common">Orange clownfish</name>
    <name type="synonym">Lutjanus percula</name>
    <dbReference type="NCBI Taxonomy" id="161767"/>
    <lineage>
        <taxon>Eukaryota</taxon>
        <taxon>Metazoa</taxon>
        <taxon>Chordata</taxon>
        <taxon>Craniata</taxon>
        <taxon>Vertebrata</taxon>
        <taxon>Euteleostomi</taxon>
        <taxon>Actinopterygii</taxon>
        <taxon>Neopterygii</taxon>
        <taxon>Teleostei</taxon>
        <taxon>Neoteleostei</taxon>
        <taxon>Acanthomorphata</taxon>
        <taxon>Ovalentaria</taxon>
        <taxon>Pomacentridae</taxon>
        <taxon>Amphiprion</taxon>
    </lineage>
</organism>